<keyword evidence="2" id="KW-1185">Reference proteome</keyword>
<dbReference type="EMBL" id="FNKL01000003">
    <property type="protein sequence ID" value="SDQ67483.1"/>
    <property type="molecule type" value="Genomic_DNA"/>
</dbReference>
<proteinExistence type="predicted"/>
<evidence type="ECO:0000313" key="1">
    <source>
        <dbReference type="EMBL" id="SDQ67483.1"/>
    </source>
</evidence>
<name>A0A1H1CTF2_9FLAO</name>
<dbReference type="AlphaFoldDB" id="A0A1H1CTF2"/>
<sequence>MKKQILSILLLTTTTILIKSQVGINNLTPQATLDITAKNGAEPDGLLVPRIDRLRAQNMAGVQNSTLIFVNNVSNGTQTGQAANIDITGYYYYDTATTAWVKLNPVAAPPASVNIYNADGTLTGNRVVTQNANTLTFNATSTNAFSVDGNTFSVDAANNRIGMGTAAPAGKLDVIMDNLGGGAGNDMYFTGFGSSAYPAFFLGSARGTVAAPANLSSGDIVGAYYFNPRFNNTSSYTNAGMVSVYKGDGTTALSDLTLRASGADRVHINEIGNVGIGTLSPNAKLEVNSGTANTSGIRMTNLTSASPTSTGQILGVDASGNVITLAPAAAPASVNIYNADGTLTGNRVVTQNGNTLAFNATSTNAFSVDGSTFSVDAVNDRIGIGTTAPMAKLDMVGTTFGMKNSSGSGSWDNLWFNVGPSVPSINASGADSGLQFNVGANAVGTYGDGQTLTTVATMLPNGNMGIGTTTPAAKLHTVSSTPYAAFQMQDGSQGTNKVLVSDANGGATWQKNTGNIPVVFAAISATGYTGTNTGVQDLGTNITLPPGKWIVNTNVLLKCQTALNVSQAIWVKLTWSATAGGSASGDIAGGPFASGALTGPSDYGMATGNIVINNTSGANKTYYLSQNNHINYGTTCSFDKLGSSA</sequence>
<evidence type="ECO:0000313" key="2">
    <source>
        <dbReference type="Proteomes" id="UP000199627"/>
    </source>
</evidence>
<accession>A0A1H1CTF2</accession>
<dbReference type="STRING" id="311333.SAMN05421664_2113"/>
<gene>
    <name evidence="1" type="ORF">SAMN05421664_2113</name>
</gene>
<dbReference type="RefSeq" id="WP_089755717.1">
    <property type="nucleotide sequence ID" value="NZ_FNKL01000003.1"/>
</dbReference>
<reference evidence="2" key="1">
    <citation type="submission" date="2016-10" db="EMBL/GenBank/DDBJ databases">
        <authorList>
            <person name="Varghese N."/>
            <person name="Submissions S."/>
        </authorList>
    </citation>
    <scope>NUCLEOTIDE SEQUENCE [LARGE SCALE GENOMIC DNA]</scope>
    <source>
        <strain evidence="2">DSM 17072</strain>
    </source>
</reference>
<protein>
    <submittedName>
        <fullName evidence="1">Uncharacterized protein</fullName>
    </submittedName>
</protein>
<organism evidence="1 2">
    <name type="scientific">Chryseobacterium soldanellicola</name>
    <dbReference type="NCBI Taxonomy" id="311333"/>
    <lineage>
        <taxon>Bacteria</taxon>
        <taxon>Pseudomonadati</taxon>
        <taxon>Bacteroidota</taxon>
        <taxon>Flavobacteriia</taxon>
        <taxon>Flavobacteriales</taxon>
        <taxon>Weeksellaceae</taxon>
        <taxon>Chryseobacterium group</taxon>
        <taxon>Chryseobacterium</taxon>
    </lineage>
</organism>
<dbReference type="Proteomes" id="UP000199627">
    <property type="component" value="Unassembled WGS sequence"/>
</dbReference>
<dbReference type="OrthoDB" id="1221164at2"/>